<protein>
    <submittedName>
        <fullName evidence="2">Uncharacterized protein</fullName>
    </submittedName>
</protein>
<evidence type="ECO:0000313" key="4">
    <source>
        <dbReference type="Proteomes" id="UP000321947"/>
    </source>
</evidence>
<dbReference type="EMBL" id="SSTD01016048">
    <property type="protein sequence ID" value="TYK01739.1"/>
    <property type="molecule type" value="Genomic_DNA"/>
</dbReference>
<proteinExistence type="predicted"/>
<dbReference type="OrthoDB" id="2272416at2759"/>
<organism evidence="2 4">
    <name type="scientific">Cucumis melo var. makuwa</name>
    <name type="common">Oriental melon</name>
    <dbReference type="NCBI Taxonomy" id="1194695"/>
    <lineage>
        <taxon>Eukaryota</taxon>
        <taxon>Viridiplantae</taxon>
        <taxon>Streptophyta</taxon>
        <taxon>Embryophyta</taxon>
        <taxon>Tracheophyta</taxon>
        <taxon>Spermatophyta</taxon>
        <taxon>Magnoliopsida</taxon>
        <taxon>eudicotyledons</taxon>
        <taxon>Gunneridae</taxon>
        <taxon>Pentapetalae</taxon>
        <taxon>rosids</taxon>
        <taxon>fabids</taxon>
        <taxon>Cucurbitales</taxon>
        <taxon>Cucurbitaceae</taxon>
        <taxon>Benincaseae</taxon>
        <taxon>Cucumis</taxon>
    </lineage>
</organism>
<gene>
    <name evidence="2" type="ORF">E5676_scaffold775G00680</name>
    <name evidence="1" type="ORF">E6C27_scaffold744G00310</name>
</gene>
<dbReference type="AlphaFoldDB" id="A0A5D3BUF6"/>
<evidence type="ECO:0000313" key="1">
    <source>
        <dbReference type="EMBL" id="KAA0039561.1"/>
    </source>
</evidence>
<evidence type="ECO:0000313" key="3">
    <source>
        <dbReference type="Proteomes" id="UP000321393"/>
    </source>
</evidence>
<sequence length="128" mass="14935">MAPRERVRICRQVTIGVPATESANKVQESNEISNNPYDPIKQNTEKSMFDRFGQRLVDHFMPTPFIVDKRFNIERLRALGATTFEETKNLADTKKWLNLIEKYFGVMEWPEERKVKLATFLLQGSVKD</sequence>
<evidence type="ECO:0000313" key="2">
    <source>
        <dbReference type="EMBL" id="TYK01739.1"/>
    </source>
</evidence>
<accession>A0A5D3BUF6</accession>
<dbReference type="EMBL" id="SSTE01018396">
    <property type="protein sequence ID" value="KAA0039561.1"/>
    <property type="molecule type" value="Genomic_DNA"/>
</dbReference>
<name>A0A5D3BUF6_CUCMM</name>
<comment type="caution">
    <text evidence="2">The sequence shown here is derived from an EMBL/GenBank/DDBJ whole genome shotgun (WGS) entry which is preliminary data.</text>
</comment>
<dbReference type="Proteomes" id="UP000321393">
    <property type="component" value="Unassembled WGS sequence"/>
</dbReference>
<reference evidence="3 4" key="1">
    <citation type="submission" date="2019-08" db="EMBL/GenBank/DDBJ databases">
        <title>Draft genome sequences of two oriental melons (Cucumis melo L. var makuwa).</title>
        <authorList>
            <person name="Kwon S.-Y."/>
        </authorList>
    </citation>
    <scope>NUCLEOTIDE SEQUENCE [LARGE SCALE GENOMIC DNA]</scope>
    <source>
        <strain evidence="4">cv. Chang Bougi</strain>
        <strain evidence="3">cv. SW 3</strain>
        <tissue evidence="2">Leaf</tissue>
    </source>
</reference>
<dbReference type="Proteomes" id="UP000321947">
    <property type="component" value="Unassembled WGS sequence"/>
</dbReference>